<organism evidence="2 3">
    <name type="scientific">Candidatus Liptonbacteria bacterium RIFCSPLOWO2_01_FULL_52_25</name>
    <dbReference type="NCBI Taxonomy" id="1798650"/>
    <lineage>
        <taxon>Bacteria</taxon>
        <taxon>Candidatus Liptoniibacteriota</taxon>
    </lineage>
</organism>
<dbReference type="Proteomes" id="UP000178880">
    <property type="component" value="Unassembled WGS sequence"/>
</dbReference>
<comment type="caution">
    <text evidence="2">The sequence shown here is derived from an EMBL/GenBank/DDBJ whole genome shotgun (WGS) entry which is preliminary data.</text>
</comment>
<dbReference type="Gene3D" id="1.10.287.1080">
    <property type="entry name" value="MazG-like"/>
    <property type="match status" value="1"/>
</dbReference>
<dbReference type="InterPro" id="IPR011379">
    <property type="entry name" value="MazG-related_GP37"/>
</dbReference>
<sequence>MTFDEYQKISRKTAIYPSVGKNFVYPTLGLAGESGEVAEKIKKIIRDENGVAGDEKKKDISKELGDVLWYVAQIASELDLSLNNIASDNIVKLQSRHERGKLSGSGDER</sequence>
<dbReference type="PIRSF" id="PIRSF006639">
    <property type="entry name" value="UCP006639_pph"/>
    <property type="match status" value="1"/>
</dbReference>
<dbReference type="EMBL" id="MHLA01000005">
    <property type="protein sequence ID" value="OGZ00231.1"/>
    <property type="molecule type" value="Genomic_DNA"/>
</dbReference>
<evidence type="ECO:0000259" key="1">
    <source>
        <dbReference type="Pfam" id="PF03819"/>
    </source>
</evidence>
<evidence type="ECO:0000313" key="2">
    <source>
        <dbReference type="EMBL" id="OGZ00231.1"/>
    </source>
</evidence>
<evidence type="ECO:0000313" key="3">
    <source>
        <dbReference type="Proteomes" id="UP000178880"/>
    </source>
</evidence>
<proteinExistence type="predicted"/>
<reference evidence="2 3" key="1">
    <citation type="journal article" date="2016" name="Nat. Commun.">
        <title>Thousands of microbial genomes shed light on interconnected biogeochemical processes in an aquifer system.</title>
        <authorList>
            <person name="Anantharaman K."/>
            <person name="Brown C.T."/>
            <person name="Hug L.A."/>
            <person name="Sharon I."/>
            <person name="Castelle C.J."/>
            <person name="Probst A.J."/>
            <person name="Thomas B.C."/>
            <person name="Singh A."/>
            <person name="Wilkins M.J."/>
            <person name="Karaoz U."/>
            <person name="Brodie E.L."/>
            <person name="Williams K.H."/>
            <person name="Hubbard S.S."/>
            <person name="Banfield J.F."/>
        </authorList>
    </citation>
    <scope>NUCLEOTIDE SEQUENCE [LARGE SCALE GENOMIC DNA]</scope>
</reference>
<dbReference type="InterPro" id="IPR004518">
    <property type="entry name" value="MazG-like_dom"/>
</dbReference>
<dbReference type="AlphaFoldDB" id="A0A1G2CHV3"/>
<gene>
    <name evidence="2" type="ORF">A2945_04345</name>
</gene>
<protein>
    <recommendedName>
        <fullName evidence="1">NTP pyrophosphohydrolase MazG-like domain-containing protein</fullName>
    </recommendedName>
</protein>
<dbReference type="STRING" id="1798650.A2945_04345"/>
<dbReference type="SUPFAM" id="SSF101386">
    <property type="entry name" value="all-alpha NTP pyrophosphatases"/>
    <property type="match status" value="1"/>
</dbReference>
<dbReference type="CDD" id="cd11541">
    <property type="entry name" value="NTP-PPase_u4"/>
    <property type="match status" value="1"/>
</dbReference>
<feature type="domain" description="NTP pyrophosphohydrolase MazG-like" evidence="1">
    <location>
        <begin position="29"/>
        <end position="98"/>
    </location>
</feature>
<name>A0A1G2CHV3_9BACT</name>
<accession>A0A1G2CHV3</accession>
<dbReference type="Pfam" id="PF03819">
    <property type="entry name" value="MazG"/>
    <property type="match status" value="1"/>
</dbReference>